<protein>
    <submittedName>
        <fullName evidence="2">Uncharacterized protein</fullName>
    </submittedName>
</protein>
<proteinExistence type="predicted"/>
<keyword evidence="3" id="KW-1185">Reference proteome</keyword>
<sequence length="87" mass="9254">MSPPSSYRSPSWMSYPPSQMTCRGSGTTHHNHRTVPAISQQTKAPSAALQVLEGPSCGPQSAPPEPDWTILDLTPISTRKPGKAGLT</sequence>
<dbReference type="EMBL" id="JAAKFY010000007">
    <property type="protein sequence ID" value="KAF3854369.1"/>
    <property type="molecule type" value="Genomic_DNA"/>
</dbReference>
<evidence type="ECO:0000256" key="1">
    <source>
        <dbReference type="SAM" id="MobiDB-lite"/>
    </source>
</evidence>
<dbReference type="Proteomes" id="UP000518266">
    <property type="component" value="Unassembled WGS sequence"/>
</dbReference>
<feature type="region of interest" description="Disordered" evidence="1">
    <location>
        <begin position="53"/>
        <end position="87"/>
    </location>
</feature>
<feature type="region of interest" description="Disordered" evidence="1">
    <location>
        <begin position="1"/>
        <end position="32"/>
    </location>
</feature>
<evidence type="ECO:0000313" key="2">
    <source>
        <dbReference type="EMBL" id="KAF3854369.1"/>
    </source>
</evidence>
<accession>A0A7J5Z004</accession>
<comment type="caution">
    <text evidence="2">The sequence shown here is derived from an EMBL/GenBank/DDBJ whole genome shotgun (WGS) entry which is preliminary data.</text>
</comment>
<name>A0A7J5Z004_DISMA</name>
<organism evidence="2 3">
    <name type="scientific">Dissostichus mawsoni</name>
    <name type="common">Antarctic cod</name>
    <dbReference type="NCBI Taxonomy" id="36200"/>
    <lineage>
        <taxon>Eukaryota</taxon>
        <taxon>Metazoa</taxon>
        <taxon>Chordata</taxon>
        <taxon>Craniata</taxon>
        <taxon>Vertebrata</taxon>
        <taxon>Euteleostomi</taxon>
        <taxon>Actinopterygii</taxon>
        <taxon>Neopterygii</taxon>
        <taxon>Teleostei</taxon>
        <taxon>Neoteleostei</taxon>
        <taxon>Acanthomorphata</taxon>
        <taxon>Eupercaria</taxon>
        <taxon>Perciformes</taxon>
        <taxon>Notothenioidei</taxon>
        <taxon>Nototheniidae</taxon>
        <taxon>Dissostichus</taxon>
    </lineage>
</organism>
<reference evidence="2 3" key="1">
    <citation type="submission" date="2020-03" db="EMBL/GenBank/DDBJ databases">
        <title>Dissostichus mawsoni Genome sequencing and assembly.</title>
        <authorList>
            <person name="Park H."/>
        </authorList>
    </citation>
    <scope>NUCLEOTIDE SEQUENCE [LARGE SCALE GENOMIC DNA]</scope>
    <source>
        <strain evidence="2">DM0001</strain>
        <tissue evidence="2">Muscle</tissue>
    </source>
</reference>
<dbReference type="AlphaFoldDB" id="A0A7J5Z004"/>
<gene>
    <name evidence="2" type="ORF">F7725_022424</name>
</gene>
<evidence type="ECO:0000313" key="3">
    <source>
        <dbReference type="Proteomes" id="UP000518266"/>
    </source>
</evidence>
<feature type="compositionally biased region" description="Polar residues" evidence="1">
    <location>
        <begin position="1"/>
        <end position="28"/>
    </location>
</feature>